<feature type="region of interest" description="Disordered" evidence="1">
    <location>
        <begin position="152"/>
        <end position="194"/>
    </location>
</feature>
<feature type="compositionally biased region" description="Low complexity" evidence="1">
    <location>
        <begin position="1558"/>
        <end position="1569"/>
    </location>
</feature>
<feature type="region of interest" description="Disordered" evidence="1">
    <location>
        <begin position="1558"/>
        <end position="1628"/>
    </location>
</feature>
<feature type="region of interest" description="Disordered" evidence="1">
    <location>
        <begin position="120"/>
        <end position="140"/>
    </location>
</feature>
<feature type="compositionally biased region" description="Basic and acidic residues" evidence="1">
    <location>
        <begin position="814"/>
        <end position="824"/>
    </location>
</feature>
<feature type="compositionally biased region" description="Polar residues" evidence="1">
    <location>
        <begin position="1653"/>
        <end position="1663"/>
    </location>
</feature>
<feature type="compositionally biased region" description="Polar residues" evidence="1">
    <location>
        <begin position="393"/>
        <end position="418"/>
    </location>
</feature>
<feature type="compositionally biased region" description="Polar residues" evidence="1">
    <location>
        <begin position="938"/>
        <end position="949"/>
    </location>
</feature>
<keyword evidence="3" id="KW-1185">Reference proteome</keyword>
<sequence>MTDISAVMTEQIVGGSTVVGGSTAKTTAYTFRGRVYTPEGTLVRHAGNGATSPMDDGGVHIMLDVGVFCPCCAKTAENITVGGRMVSCNHMTSRDDADYDPVTSGDTKAQFARRLQHFKELESKGGDGGGGDLRVDVTEPMTPREELLSFVSDLNDMFRPSEAPSPGSERPLSAADNRSLSSPRTPDSAGRSSLTYASSISESLETSLRSINELADEWGCRGEGPLRPGVPAPSRRRFPSQECMESSRPLNGHVTFSDDVRRPRTNTASAADGVEMRRIGGAAYTANRHKRFSDDVTMFCYHNEATMEPPARNAMSVSPVGTRRPGDDASGSSTDESRALDELLAELTGTSYKKQQRRSKSARDRGAGSSARPCVNGVVVGAPFEDSPDGCVTNLQRRASGQTTSSLSSPRSTATTPPIVQTTRADCAPGRACYPAACNGVGPVAVRPTSLSHVTAPGRRTITFHDDDESDELREIASLSRTISSGCSNDILVEVVTNALKRSVTREYSVTRSDSPEADIDMVLEHADTEIFTGDVTLRRVFSVQRERDGTCASHARRSPFTRRSTPDQDADVTNSCATCEHCGFAYGQKKRRACENEAGHGGVVVQQKWSIKNNTIREAPVTSPNAITTTATYVETRPRPDDVITTAPVTSPRGVTATTYVETRTRPDNAITTAPVTSPRGVTTTTYVETRTRPDNAITTAPVTSPKGVTATTYVDTRTRPDNAITTAPVTSPRGVTTTTYVETRRRQDIIQMHRPVQDWKLETVHVESAVAQKAREPEPVPTSVRPGDARGPEPSLESAFEEALENVTDADSSFHEEEKNAEKTAAATDEVDLSRYDFAKLTRPPPTSSCECIADDRSSRSLNDVDTDTSCARSGGDVTTDDSEPEWADYAGEKRGSFGQLIGDTLRMTEELLATFEQIDDDDGDDEDVAGVDSTPGDSQAAVTTESPDLPRSQPVVEDRVAQLTSTVESVSVLPDDHVSSVPLVDGPAKINSGESEEQSLAGGHEELRQEVYVANTVADSEECFFPYLEVIPPSSPRLRKAPCIVEPSTPVHKPPKREAIFSDLVASRADTDDVAEARSRGATPDVDPLFVQASRDVAYDSGSDVLGDMCVTTDEEPDLDALVESNTKTSVVARTSTEHEGGVVAGDHSPEVGHAVNGSDTDRRSPNSKKKRKYVGARKRVDVTKFAQFHPVDVVERSPDEGSSRVEAHDAEVMKTETEVIMTQDNKENTAQPPDALSRPSYVNEREETITDDISAHVEIDNTLTADAVSAEVDERDKRRDVETGDTEKRKPAEAYTTELPEGAEQPEESADDGWRTVLCEESSQLADSPCQLRPSPSPSPSGARYVYRASSTRGNTERFDEVKRRAGLDVDKALMATAVDGDAAEEKVVSEELDIKKVTLFFTLPKELGPVLPPRRPPGSTGGKKRIHIRRVTRIKADGTVEVIQEPTVQTIRYTPAAITTTATVAPSGETIRYTPAAITTTATVAPSGETKGETPQRSADSGHAASNGAEGKPLAQNTRQREPVPIEINMKYRHTKLRKYCKVAPLKRCAVEPPSVSPVVAPSVDQNGTPDGANKEATHASPRAEKRSTDKDVGETVNGTVDQRDIRLDGDGHSVDSNSTGEADIGVANGIETAVTETNSKMLQTQATNAISPQQNGGVSKAKLPPPKVKPKPKIPSWLATQLSTDKGDDVEKRGDDVNDDKVTESAAGPAVHRETTTAPSATRSFKETTL</sequence>
<evidence type="ECO:0000313" key="2">
    <source>
        <dbReference type="EMBL" id="KAK2186078.1"/>
    </source>
</evidence>
<feature type="region of interest" description="Disordered" evidence="1">
    <location>
        <begin position="771"/>
        <end position="798"/>
    </location>
</feature>
<feature type="compositionally biased region" description="Polar residues" evidence="1">
    <location>
        <begin position="862"/>
        <end position="874"/>
    </location>
</feature>
<reference evidence="2" key="1">
    <citation type="journal article" date="2023" name="Mol. Biol. Evol.">
        <title>Third-Generation Sequencing Reveals the Adaptive Role of the Epigenome in Three Deep-Sea Polychaetes.</title>
        <authorList>
            <person name="Perez M."/>
            <person name="Aroh O."/>
            <person name="Sun Y."/>
            <person name="Lan Y."/>
            <person name="Juniper S.K."/>
            <person name="Young C.R."/>
            <person name="Angers B."/>
            <person name="Qian P.Y."/>
        </authorList>
    </citation>
    <scope>NUCLEOTIDE SEQUENCE</scope>
    <source>
        <strain evidence="2">R07B-5</strain>
    </source>
</reference>
<proteinExistence type="predicted"/>
<feature type="region of interest" description="Disordered" evidence="1">
    <location>
        <begin position="919"/>
        <end position="956"/>
    </location>
</feature>
<evidence type="ECO:0000313" key="3">
    <source>
        <dbReference type="Proteomes" id="UP001209878"/>
    </source>
</evidence>
<feature type="compositionally biased region" description="Basic and acidic residues" evidence="1">
    <location>
        <begin position="1276"/>
        <end position="1296"/>
    </location>
</feature>
<feature type="compositionally biased region" description="Polar residues" evidence="1">
    <location>
        <begin position="176"/>
        <end position="194"/>
    </location>
</feature>
<organism evidence="2 3">
    <name type="scientific">Ridgeia piscesae</name>
    <name type="common">Tubeworm</name>
    <dbReference type="NCBI Taxonomy" id="27915"/>
    <lineage>
        <taxon>Eukaryota</taxon>
        <taxon>Metazoa</taxon>
        <taxon>Spiralia</taxon>
        <taxon>Lophotrochozoa</taxon>
        <taxon>Annelida</taxon>
        <taxon>Polychaeta</taxon>
        <taxon>Sedentaria</taxon>
        <taxon>Canalipalpata</taxon>
        <taxon>Sabellida</taxon>
        <taxon>Siboglinidae</taxon>
        <taxon>Ridgeia</taxon>
    </lineage>
</organism>
<dbReference type="EMBL" id="JAODUO010000214">
    <property type="protein sequence ID" value="KAK2186078.1"/>
    <property type="molecule type" value="Genomic_DNA"/>
</dbReference>
<accession>A0AAD9UE48</accession>
<feature type="region of interest" description="Disordered" evidence="1">
    <location>
        <begin position="1144"/>
        <end position="1179"/>
    </location>
</feature>
<feature type="region of interest" description="Disordered" evidence="1">
    <location>
        <begin position="1271"/>
        <end position="1349"/>
    </location>
</feature>
<comment type="caution">
    <text evidence="2">The sequence shown here is derived from an EMBL/GenBank/DDBJ whole genome shotgun (WGS) entry which is preliminary data.</text>
</comment>
<feature type="compositionally biased region" description="Basic and acidic residues" evidence="1">
    <location>
        <begin position="1578"/>
        <end position="1599"/>
    </location>
</feature>
<feature type="compositionally biased region" description="Basic and acidic residues" evidence="1">
    <location>
        <begin position="1607"/>
        <end position="1619"/>
    </location>
</feature>
<evidence type="ECO:0000256" key="1">
    <source>
        <dbReference type="SAM" id="MobiDB-lite"/>
    </source>
</evidence>
<feature type="region of interest" description="Disordered" evidence="1">
    <location>
        <begin position="1485"/>
        <end position="1532"/>
    </location>
</feature>
<feature type="compositionally biased region" description="Basic residues" evidence="1">
    <location>
        <begin position="1169"/>
        <end position="1179"/>
    </location>
</feature>
<dbReference type="Proteomes" id="UP001209878">
    <property type="component" value="Unassembled WGS sequence"/>
</dbReference>
<feature type="region of interest" description="Disordered" evidence="1">
    <location>
        <begin position="310"/>
        <end position="375"/>
    </location>
</feature>
<feature type="region of interest" description="Disordered" evidence="1">
    <location>
        <begin position="391"/>
        <end position="418"/>
    </location>
</feature>
<feature type="region of interest" description="Disordered" evidence="1">
    <location>
        <begin position="218"/>
        <end position="260"/>
    </location>
</feature>
<feature type="region of interest" description="Disordered" evidence="1">
    <location>
        <begin position="862"/>
        <end position="891"/>
    </location>
</feature>
<feature type="region of interest" description="Disordered" evidence="1">
    <location>
        <begin position="1653"/>
        <end position="1736"/>
    </location>
</feature>
<protein>
    <submittedName>
        <fullName evidence="2">Uncharacterized protein</fullName>
    </submittedName>
</protein>
<name>A0AAD9UE48_RIDPI</name>
<feature type="region of interest" description="Disordered" evidence="1">
    <location>
        <begin position="810"/>
        <end position="830"/>
    </location>
</feature>
<feature type="region of interest" description="Disordered" evidence="1">
    <location>
        <begin position="553"/>
        <end position="573"/>
    </location>
</feature>
<gene>
    <name evidence="2" type="ORF">NP493_204g10045</name>
</gene>
<feature type="compositionally biased region" description="Acidic residues" evidence="1">
    <location>
        <begin position="920"/>
        <end position="932"/>
    </location>
</feature>
<feature type="compositionally biased region" description="Basic and acidic residues" evidence="1">
    <location>
        <begin position="1691"/>
        <end position="1709"/>
    </location>
</feature>